<accession>A0A2S2P567</accession>
<evidence type="ECO:0000313" key="2">
    <source>
        <dbReference type="EMBL" id="MBY24607.1"/>
    </source>
</evidence>
<proteinExistence type="predicted"/>
<dbReference type="AlphaFoldDB" id="A0A2S2P567"/>
<sequence length="106" mass="12454">MHNKLKKEKELNAILKNTIKLQQDTIKSFGNNNNNQHLENKLNKVLSGMFTDTQIKLIMEPKQKVYKWTEDDIASAITLRSLSPKTYRYLRNEKKYPLPGYKTNTI</sequence>
<dbReference type="Pfam" id="PF12017">
    <property type="entry name" value="Tnp_P_element"/>
    <property type="match status" value="1"/>
</dbReference>
<gene>
    <name evidence="2" type="ORF">g.112469</name>
</gene>
<protein>
    <recommendedName>
        <fullName evidence="1">THAP9-like helix-turn-helix domain-containing protein</fullName>
    </recommendedName>
</protein>
<reference evidence="2" key="1">
    <citation type="submission" date="2018-04" db="EMBL/GenBank/DDBJ databases">
        <title>Transcriptome of Schizaphis graminum biotype I.</title>
        <authorList>
            <person name="Scully E.D."/>
            <person name="Geib S.M."/>
            <person name="Palmer N.A."/>
            <person name="Koch K."/>
            <person name="Bradshaw J."/>
            <person name="Heng-Moss T."/>
            <person name="Sarath G."/>
        </authorList>
    </citation>
    <scope>NUCLEOTIDE SEQUENCE</scope>
</reference>
<evidence type="ECO:0000259" key="1">
    <source>
        <dbReference type="Pfam" id="PF12017"/>
    </source>
</evidence>
<feature type="domain" description="THAP9-like helix-turn-helix" evidence="1">
    <location>
        <begin position="34"/>
        <end position="102"/>
    </location>
</feature>
<organism evidence="2">
    <name type="scientific">Schizaphis graminum</name>
    <name type="common">Green bug aphid</name>
    <dbReference type="NCBI Taxonomy" id="13262"/>
    <lineage>
        <taxon>Eukaryota</taxon>
        <taxon>Metazoa</taxon>
        <taxon>Ecdysozoa</taxon>
        <taxon>Arthropoda</taxon>
        <taxon>Hexapoda</taxon>
        <taxon>Insecta</taxon>
        <taxon>Pterygota</taxon>
        <taxon>Neoptera</taxon>
        <taxon>Paraneoptera</taxon>
        <taxon>Hemiptera</taxon>
        <taxon>Sternorrhyncha</taxon>
        <taxon>Aphidomorpha</taxon>
        <taxon>Aphidoidea</taxon>
        <taxon>Aphididae</taxon>
        <taxon>Aphidini</taxon>
        <taxon>Schizaphis</taxon>
    </lineage>
</organism>
<name>A0A2S2P567_SCHGA</name>
<dbReference type="EMBL" id="GGMR01011988">
    <property type="protein sequence ID" value="MBY24607.1"/>
    <property type="molecule type" value="Transcribed_RNA"/>
</dbReference>
<dbReference type="InterPro" id="IPR021896">
    <property type="entry name" value="THAP9-like_HTH"/>
</dbReference>